<dbReference type="InterPro" id="IPR004827">
    <property type="entry name" value="bZIP"/>
</dbReference>
<dbReference type="PANTHER" id="PTHR46542">
    <property type="entry name" value="X-BOX BINDING PROTEIN 1"/>
    <property type="match status" value="1"/>
</dbReference>
<feature type="compositionally biased region" description="Basic and acidic residues" evidence="7">
    <location>
        <begin position="59"/>
        <end position="69"/>
    </location>
</feature>
<evidence type="ECO:0000256" key="7">
    <source>
        <dbReference type="SAM" id="MobiDB-lite"/>
    </source>
</evidence>
<keyword evidence="4" id="KW-0804">Transcription</keyword>
<keyword evidence="5" id="KW-0539">Nucleus</keyword>
<dbReference type="PROSITE" id="PS00036">
    <property type="entry name" value="BZIP_BASIC"/>
    <property type="match status" value="1"/>
</dbReference>
<evidence type="ECO:0000313" key="9">
    <source>
        <dbReference type="EMBL" id="KAF6763267.1"/>
    </source>
</evidence>
<dbReference type="EMBL" id="JACGCI010000006">
    <property type="protein sequence ID" value="KAF6763267.1"/>
    <property type="molecule type" value="Genomic_DNA"/>
</dbReference>
<evidence type="ECO:0000256" key="1">
    <source>
        <dbReference type="ARBA" id="ARBA00022843"/>
    </source>
</evidence>
<dbReference type="InterPro" id="IPR052470">
    <property type="entry name" value="ER_Stress-Reg_TF"/>
</dbReference>
<evidence type="ECO:0000256" key="3">
    <source>
        <dbReference type="ARBA" id="ARBA00023125"/>
    </source>
</evidence>
<dbReference type="GO" id="GO:0000977">
    <property type="term" value="F:RNA polymerase II transcription regulatory region sequence-specific DNA binding"/>
    <property type="evidence" value="ECO:0007669"/>
    <property type="project" value="TreeGrafter"/>
</dbReference>
<feature type="domain" description="BZIP" evidence="8">
    <location>
        <begin position="65"/>
        <end position="111"/>
    </location>
</feature>
<keyword evidence="3" id="KW-0238">DNA-binding</keyword>
<organism evidence="9 10">
    <name type="scientific">Ephemerocybe angulata</name>
    <dbReference type="NCBI Taxonomy" id="980116"/>
    <lineage>
        <taxon>Eukaryota</taxon>
        <taxon>Fungi</taxon>
        <taxon>Dikarya</taxon>
        <taxon>Basidiomycota</taxon>
        <taxon>Agaricomycotina</taxon>
        <taxon>Agaricomycetes</taxon>
        <taxon>Agaricomycetidae</taxon>
        <taxon>Agaricales</taxon>
        <taxon>Agaricineae</taxon>
        <taxon>Psathyrellaceae</taxon>
        <taxon>Ephemerocybe</taxon>
    </lineage>
</organism>
<dbReference type="SUPFAM" id="SSF57959">
    <property type="entry name" value="Leucine zipper domain"/>
    <property type="match status" value="1"/>
</dbReference>
<dbReference type="AlphaFoldDB" id="A0A8H6IF81"/>
<reference evidence="9 10" key="1">
    <citation type="submission" date="2020-07" db="EMBL/GenBank/DDBJ databases">
        <title>Comparative genomics of pyrophilous fungi reveals a link between fire events and developmental genes.</title>
        <authorList>
            <consortium name="DOE Joint Genome Institute"/>
            <person name="Steindorff A.S."/>
            <person name="Carver A."/>
            <person name="Calhoun S."/>
            <person name="Stillman K."/>
            <person name="Liu H."/>
            <person name="Lipzen A."/>
            <person name="Pangilinan J."/>
            <person name="Labutti K."/>
            <person name="Bruns T.D."/>
            <person name="Grigoriev I.V."/>
        </authorList>
    </citation>
    <scope>NUCLEOTIDE SEQUENCE [LARGE SCALE GENOMIC DNA]</scope>
    <source>
        <strain evidence="9 10">CBS 144469</strain>
    </source>
</reference>
<dbReference type="Proteomes" id="UP000521943">
    <property type="component" value="Unassembled WGS sequence"/>
</dbReference>
<dbReference type="OrthoDB" id="295274at2759"/>
<evidence type="ECO:0000256" key="5">
    <source>
        <dbReference type="ARBA" id="ARBA00023242"/>
    </source>
</evidence>
<gene>
    <name evidence="9" type="ORF">DFP72DRAFT_1164208</name>
</gene>
<feature type="region of interest" description="Disordered" evidence="7">
    <location>
        <begin position="406"/>
        <end position="466"/>
    </location>
</feature>
<dbReference type="PROSITE" id="PS50217">
    <property type="entry name" value="BZIP"/>
    <property type="match status" value="1"/>
</dbReference>
<dbReference type="GO" id="GO:0000981">
    <property type="term" value="F:DNA-binding transcription factor activity, RNA polymerase II-specific"/>
    <property type="evidence" value="ECO:0007669"/>
    <property type="project" value="TreeGrafter"/>
</dbReference>
<dbReference type="SMART" id="SM00338">
    <property type="entry name" value="BRLZ"/>
    <property type="match status" value="1"/>
</dbReference>
<evidence type="ECO:0000256" key="4">
    <source>
        <dbReference type="ARBA" id="ARBA00023163"/>
    </source>
</evidence>
<dbReference type="PANTHER" id="PTHR46542:SF1">
    <property type="entry name" value="X-BOX BINDING PROTEIN 1"/>
    <property type="match status" value="1"/>
</dbReference>
<feature type="compositionally biased region" description="Gly residues" evidence="7">
    <location>
        <begin position="414"/>
        <end position="426"/>
    </location>
</feature>
<evidence type="ECO:0000256" key="6">
    <source>
        <dbReference type="ARBA" id="ARBA00040165"/>
    </source>
</evidence>
<keyword evidence="10" id="KW-1185">Reference proteome</keyword>
<protein>
    <recommendedName>
        <fullName evidence="6">X-box-binding protein 1</fullName>
    </recommendedName>
</protein>
<feature type="region of interest" description="Disordered" evidence="7">
    <location>
        <begin position="195"/>
        <end position="230"/>
    </location>
</feature>
<evidence type="ECO:0000259" key="8">
    <source>
        <dbReference type="PROSITE" id="PS50217"/>
    </source>
</evidence>
<feature type="compositionally biased region" description="Low complexity" evidence="7">
    <location>
        <begin position="196"/>
        <end position="228"/>
    </location>
</feature>
<feature type="compositionally biased region" description="Low complexity" evidence="7">
    <location>
        <begin position="15"/>
        <end position="35"/>
    </location>
</feature>
<dbReference type="Pfam" id="PF07716">
    <property type="entry name" value="bZIP_2"/>
    <property type="match status" value="1"/>
</dbReference>
<dbReference type="CDD" id="cd14812">
    <property type="entry name" value="bZIP_u3"/>
    <property type="match status" value="1"/>
</dbReference>
<sequence length="544" mass="57234">MSYIDPSSLAMSNEPTSPSYGSPSPSPASPSHDLPTSSNLMDVLFGPEVPSQPSRKRARTELSSDERKEARAHRNRIAAQNSRDRRKAQFTYLERRVQELEDENRRLRAGIPMQPPPQPMHVHPAPHLTSLPNLASLASVAASAAAGMPMRNPEEELRIAREQERERENEELKERIKTLERGWDAVVKALAAQGLPTAPSSANTSISTTTNPGLASSSATTPSPTSSSGPINNILSLNGFAAFPSPAPSHTSLDVNELDLSAIPSSTPFALQPSIHTQQLSSSPLSAGLSASPVSEPVSVPSIDKNSTRHLARVAYIGPSGLMSLQRASKAGLGLLGTTGYLPSPSISDDDDDFGGCDEDAKMEDLFREIFVESAAPAAKDDAAGDGLSEAAPDAGALWVGEPEPAQAKVSGAGEAGGEDGQGVEGPAGEKGVSGSGLEQVLGAVTVGEKRKREDEDNDEEERAPAALSDEEMQQMLSDMEVSMMMGSFDPSLNLPLAVDNFGALDMGLLGFDEGNPLMDFSSGPDFGGMWLPTNSSATVPGVF</sequence>
<feature type="region of interest" description="Disordered" evidence="7">
    <location>
        <begin position="1"/>
        <end position="90"/>
    </location>
</feature>
<evidence type="ECO:0000256" key="2">
    <source>
        <dbReference type="ARBA" id="ARBA00023015"/>
    </source>
</evidence>
<dbReference type="InterPro" id="IPR046347">
    <property type="entry name" value="bZIP_sf"/>
</dbReference>
<keyword evidence="1" id="KW-0832">Ubl conjugation</keyword>
<keyword evidence="2" id="KW-0805">Transcription regulation</keyword>
<proteinExistence type="predicted"/>
<evidence type="ECO:0000313" key="10">
    <source>
        <dbReference type="Proteomes" id="UP000521943"/>
    </source>
</evidence>
<name>A0A8H6IF81_9AGAR</name>
<comment type="caution">
    <text evidence="9">The sequence shown here is derived from an EMBL/GenBank/DDBJ whole genome shotgun (WGS) entry which is preliminary data.</text>
</comment>
<dbReference type="Gene3D" id="1.20.5.170">
    <property type="match status" value="1"/>
</dbReference>
<accession>A0A8H6IF81</accession>
<dbReference type="GO" id="GO:0005634">
    <property type="term" value="C:nucleus"/>
    <property type="evidence" value="ECO:0007669"/>
    <property type="project" value="TreeGrafter"/>
</dbReference>